<dbReference type="EMBL" id="RJMB01000029">
    <property type="protein sequence ID" value="RNL81820.1"/>
    <property type="molecule type" value="Genomic_DNA"/>
</dbReference>
<keyword evidence="3" id="KW-0479">Metal-binding</keyword>
<comment type="cofactor">
    <cofactor evidence="1">
        <name>Zn(2+)</name>
        <dbReference type="ChEBI" id="CHEBI:29105"/>
    </cofactor>
</comment>
<dbReference type="RefSeq" id="WP_123203198.1">
    <property type="nucleotide sequence ID" value="NZ_RJMB01000029.1"/>
</dbReference>
<dbReference type="InterPro" id="IPR013154">
    <property type="entry name" value="ADH-like_N"/>
</dbReference>
<gene>
    <name evidence="8" type="ORF">EFW17_21255</name>
</gene>
<evidence type="ECO:0000256" key="5">
    <source>
        <dbReference type="ARBA" id="ARBA00023027"/>
    </source>
</evidence>
<dbReference type="Pfam" id="PF00107">
    <property type="entry name" value="ADH_zinc_N"/>
    <property type="match status" value="1"/>
</dbReference>
<evidence type="ECO:0000256" key="2">
    <source>
        <dbReference type="ARBA" id="ARBA00008072"/>
    </source>
</evidence>
<keyword evidence="9" id="KW-1185">Reference proteome</keyword>
<proteinExistence type="inferred from homology"/>
<dbReference type="PANTHER" id="PTHR42813:SF3">
    <property type="entry name" value="GLUTATHIONE-INDEPENDENT FORMALDEHYDE DEHYDROGENASE"/>
    <property type="match status" value="1"/>
</dbReference>
<evidence type="ECO:0000259" key="7">
    <source>
        <dbReference type="Pfam" id="PF08240"/>
    </source>
</evidence>
<evidence type="ECO:0000256" key="3">
    <source>
        <dbReference type="ARBA" id="ARBA00022723"/>
    </source>
</evidence>
<evidence type="ECO:0000256" key="1">
    <source>
        <dbReference type="ARBA" id="ARBA00001947"/>
    </source>
</evidence>
<dbReference type="Gene3D" id="3.40.50.720">
    <property type="entry name" value="NAD(P)-binding Rossmann-like Domain"/>
    <property type="match status" value="1"/>
</dbReference>
<comment type="similarity">
    <text evidence="2">Belongs to the zinc-containing alcohol dehydrogenase family.</text>
</comment>
<dbReference type="PANTHER" id="PTHR42813">
    <property type="entry name" value="ZINC-TYPE ALCOHOL DEHYDROGENASE-LIKE"/>
    <property type="match status" value="1"/>
</dbReference>
<dbReference type="AlphaFoldDB" id="A0A3N0E207"/>
<reference evidence="8 9" key="1">
    <citation type="submission" date="2018-11" db="EMBL/GenBank/DDBJ databases">
        <title>The genome draft of YIM 96095.</title>
        <authorList>
            <person name="Tang S.-K."/>
            <person name="Chunyu W.-X."/>
            <person name="Feng Y.-Z."/>
        </authorList>
    </citation>
    <scope>NUCLEOTIDE SEQUENCE [LARGE SCALE GENOMIC DNA]</scope>
    <source>
        <strain evidence="8 9">YIM 96095</strain>
    </source>
</reference>
<evidence type="ECO:0000313" key="9">
    <source>
        <dbReference type="Proteomes" id="UP000269198"/>
    </source>
</evidence>
<accession>A0A3N0E207</accession>
<feature type="domain" description="Alcohol dehydrogenase-like C-terminal" evidence="6">
    <location>
        <begin position="185"/>
        <end position="252"/>
    </location>
</feature>
<organism evidence="8 9">
    <name type="scientific">Halostreptopolyspora alba</name>
    <dbReference type="NCBI Taxonomy" id="2487137"/>
    <lineage>
        <taxon>Bacteria</taxon>
        <taxon>Bacillati</taxon>
        <taxon>Actinomycetota</taxon>
        <taxon>Actinomycetes</taxon>
        <taxon>Streptosporangiales</taxon>
        <taxon>Nocardiopsidaceae</taxon>
        <taxon>Halostreptopolyspora</taxon>
    </lineage>
</organism>
<dbReference type="OrthoDB" id="241504at2"/>
<dbReference type="GO" id="GO:0046872">
    <property type="term" value="F:metal ion binding"/>
    <property type="evidence" value="ECO:0007669"/>
    <property type="project" value="UniProtKB-KW"/>
</dbReference>
<keyword evidence="4" id="KW-0862">Zinc</keyword>
<comment type="caution">
    <text evidence="8">The sequence shown here is derived from an EMBL/GenBank/DDBJ whole genome shotgun (WGS) entry which is preliminary data.</text>
</comment>
<keyword evidence="5" id="KW-0520">NAD</keyword>
<dbReference type="InterPro" id="IPR013149">
    <property type="entry name" value="ADH-like_C"/>
</dbReference>
<dbReference type="InterPro" id="IPR011032">
    <property type="entry name" value="GroES-like_sf"/>
</dbReference>
<name>A0A3N0E207_9ACTN</name>
<dbReference type="InterPro" id="IPR036291">
    <property type="entry name" value="NAD(P)-bd_dom_sf"/>
</dbReference>
<dbReference type="Pfam" id="PF08240">
    <property type="entry name" value="ADH_N"/>
    <property type="match status" value="1"/>
</dbReference>
<dbReference type="Proteomes" id="UP000269198">
    <property type="component" value="Unassembled WGS sequence"/>
</dbReference>
<dbReference type="CDD" id="cd08282">
    <property type="entry name" value="PFDH_like"/>
    <property type="match status" value="1"/>
</dbReference>
<evidence type="ECO:0000313" key="8">
    <source>
        <dbReference type="EMBL" id="RNL81820.1"/>
    </source>
</evidence>
<evidence type="ECO:0000259" key="6">
    <source>
        <dbReference type="Pfam" id="PF00107"/>
    </source>
</evidence>
<protein>
    <submittedName>
        <fullName evidence="8">Aldehyde dehydrogenase</fullName>
    </submittedName>
</protein>
<sequence length="377" mass="40336">MRAVVYQGPYDVAVEEVPDPRIEHPNDVLVRVTSTCICGSDLHMYEGRTAAEPGIVFGHENLGVIEEVGSAVTTLRVGQRVVMPFNVACGFCRNCQFGDTAFCLTVNPGFAGGAYGYVAMGPYTGGQAQHLRVPFADFNCLTLPEGTENETDYAMLADIFPTGYHGCELAGVSPGQTVAVYGCGPVGLMAAYSAFLRGASRVFAVDQVPERLRLAEQIGATPIDFSQADPAQQIWDLNGGGTDAGVDAVGYQAHGFEDPEREEPAAVLNALVQTVRATGALGVPGLYLPSDPGGTDANARQGRLLFDIGKMFEKGLRMGTGQANVKRYNRQLRDMITAGRATPSFVVSNEVSLDDAPMAYQKFDRHEDGFTKVVLHP</sequence>
<dbReference type="SUPFAM" id="SSF50129">
    <property type="entry name" value="GroES-like"/>
    <property type="match status" value="1"/>
</dbReference>
<feature type="domain" description="Alcohol dehydrogenase-like N-terminal" evidence="7">
    <location>
        <begin position="25"/>
        <end position="136"/>
    </location>
</feature>
<dbReference type="Gene3D" id="3.90.180.10">
    <property type="entry name" value="Medium-chain alcohol dehydrogenases, catalytic domain"/>
    <property type="match status" value="1"/>
</dbReference>
<evidence type="ECO:0000256" key="4">
    <source>
        <dbReference type="ARBA" id="ARBA00022833"/>
    </source>
</evidence>
<dbReference type="SUPFAM" id="SSF51735">
    <property type="entry name" value="NAD(P)-binding Rossmann-fold domains"/>
    <property type="match status" value="1"/>
</dbReference>